<dbReference type="Pfam" id="PF07635">
    <property type="entry name" value="PSCyt1"/>
    <property type="match status" value="1"/>
</dbReference>
<feature type="region of interest" description="Disordered" evidence="1">
    <location>
        <begin position="96"/>
        <end position="116"/>
    </location>
</feature>
<evidence type="ECO:0000256" key="1">
    <source>
        <dbReference type="SAM" id="MobiDB-lite"/>
    </source>
</evidence>
<organism evidence="3 4">
    <name type="scientific">Shewanella canadensis</name>
    <dbReference type="NCBI Taxonomy" id="271096"/>
    <lineage>
        <taxon>Bacteria</taxon>
        <taxon>Pseudomonadati</taxon>
        <taxon>Pseudomonadota</taxon>
        <taxon>Gammaproteobacteria</taxon>
        <taxon>Alteromonadales</taxon>
        <taxon>Shewanellaceae</taxon>
        <taxon>Shewanella</taxon>
    </lineage>
</organism>
<dbReference type="GO" id="GO:0020037">
    <property type="term" value="F:heme binding"/>
    <property type="evidence" value="ECO:0007669"/>
    <property type="project" value="InterPro"/>
</dbReference>
<name>A0A3S0L3U1_9GAMM</name>
<evidence type="ECO:0000313" key="4">
    <source>
        <dbReference type="Proteomes" id="UP000267448"/>
    </source>
</evidence>
<dbReference type="InterPro" id="IPR036909">
    <property type="entry name" value="Cyt_c-like_dom_sf"/>
</dbReference>
<dbReference type="PANTHER" id="PTHR35889">
    <property type="entry name" value="CYCLOINULO-OLIGOSACCHARIDE FRUCTANOTRANSFERASE-RELATED"/>
    <property type="match status" value="1"/>
</dbReference>
<keyword evidence="4" id="KW-1185">Reference proteome</keyword>
<dbReference type="PANTHER" id="PTHR35889:SF3">
    <property type="entry name" value="F-BOX DOMAIN-CONTAINING PROTEIN"/>
    <property type="match status" value="1"/>
</dbReference>
<reference evidence="3 4" key="1">
    <citation type="submission" date="2018-12" db="EMBL/GenBank/DDBJ databases">
        <authorList>
            <person name="Yu L."/>
        </authorList>
    </citation>
    <scope>NUCLEOTIDE SEQUENCE [LARGE SCALE GENOMIC DNA]</scope>
    <source>
        <strain evidence="3 4">HAW-EB2</strain>
    </source>
</reference>
<evidence type="ECO:0000259" key="2">
    <source>
        <dbReference type="Pfam" id="PF07635"/>
    </source>
</evidence>
<feature type="compositionally biased region" description="Basic and acidic residues" evidence="1">
    <location>
        <begin position="96"/>
        <end position="106"/>
    </location>
</feature>
<dbReference type="SUPFAM" id="SSF46626">
    <property type="entry name" value="Cytochrome c"/>
    <property type="match status" value="1"/>
</dbReference>
<proteinExistence type="predicted"/>
<dbReference type="GO" id="GO:0009055">
    <property type="term" value="F:electron transfer activity"/>
    <property type="evidence" value="ECO:0007669"/>
    <property type="project" value="InterPro"/>
</dbReference>
<dbReference type="InterPro" id="IPR011429">
    <property type="entry name" value="Cyt_c_Planctomycete-type"/>
</dbReference>
<protein>
    <recommendedName>
        <fullName evidence="2">Cytochrome C Planctomycete-type domain-containing protein</fullName>
    </recommendedName>
</protein>
<evidence type="ECO:0000313" key="3">
    <source>
        <dbReference type="EMBL" id="RTR40546.1"/>
    </source>
</evidence>
<comment type="caution">
    <text evidence="3">The sequence shown here is derived from an EMBL/GenBank/DDBJ whole genome shotgun (WGS) entry which is preliminary data.</text>
</comment>
<accession>A0A3S0L3U1</accession>
<dbReference type="AlphaFoldDB" id="A0A3S0L3U1"/>
<gene>
    <name evidence="3" type="ORF">EKG38_01085</name>
</gene>
<dbReference type="RefSeq" id="WP_126517881.1">
    <property type="nucleotide sequence ID" value="NZ_RXNU01000001.1"/>
</dbReference>
<dbReference type="EMBL" id="RXNU01000001">
    <property type="protein sequence ID" value="RTR40546.1"/>
    <property type="molecule type" value="Genomic_DNA"/>
</dbReference>
<feature type="domain" description="Cytochrome C Planctomycete-type" evidence="2">
    <location>
        <begin position="39"/>
        <end position="100"/>
    </location>
</feature>
<sequence>MLIKKCGIVSALILPVLLTGCERAISFESQVMPILQASCVSCHSASGEGTQQTELKLTNYAQLMLGTRLGAVVVPGSAASSTLYLVIDHKVDTKIQMPPHHDDKYPQGEGKPLSSDQITTIKQWIDEGAKNN</sequence>
<dbReference type="Proteomes" id="UP000267448">
    <property type="component" value="Unassembled WGS sequence"/>
</dbReference>
<dbReference type="Gene3D" id="1.10.760.10">
    <property type="entry name" value="Cytochrome c-like domain"/>
    <property type="match status" value="1"/>
</dbReference>
<dbReference type="PROSITE" id="PS51257">
    <property type="entry name" value="PROKAR_LIPOPROTEIN"/>
    <property type="match status" value="1"/>
</dbReference>
<dbReference type="OrthoDB" id="127107at2"/>